<evidence type="ECO:0008006" key="4">
    <source>
        <dbReference type="Google" id="ProtNLM"/>
    </source>
</evidence>
<evidence type="ECO:0000313" key="3">
    <source>
        <dbReference type="Proteomes" id="UP001314796"/>
    </source>
</evidence>
<accession>A0ABS2NR61</accession>
<dbReference type="RefSeq" id="WP_204402585.1">
    <property type="nucleotide sequence ID" value="NZ_JAFBEE010000012.1"/>
</dbReference>
<keyword evidence="1" id="KW-1133">Transmembrane helix</keyword>
<keyword evidence="3" id="KW-1185">Reference proteome</keyword>
<evidence type="ECO:0000256" key="1">
    <source>
        <dbReference type="SAM" id="Phobius"/>
    </source>
</evidence>
<feature type="transmembrane region" description="Helical" evidence="1">
    <location>
        <begin position="91"/>
        <end position="109"/>
    </location>
</feature>
<evidence type="ECO:0000313" key="2">
    <source>
        <dbReference type="EMBL" id="MBM7615415.1"/>
    </source>
</evidence>
<dbReference type="EMBL" id="JAFBEE010000012">
    <property type="protein sequence ID" value="MBM7615415.1"/>
    <property type="molecule type" value="Genomic_DNA"/>
</dbReference>
<keyword evidence="1" id="KW-0472">Membrane</keyword>
<feature type="transmembrane region" description="Helical" evidence="1">
    <location>
        <begin position="121"/>
        <end position="142"/>
    </location>
</feature>
<name>A0ABS2NR61_9FIRM</name>
<feature type="transmembrane region" description="Helical" evidence="1">
    <location>
        <begin position="6"/>
        <end position="25"/>
    </location>
</feature>
<gene>
    <name evidence="2" type="ORF">JOC73_001985</name>
</gene>
<dbReference type="Proteomes" id="UP001314796">
    <property type="component" value="Unassembled WGS sequence"/>
</dbReference>
<comment type="caution">
    <text evidence="2">The sequence shown here is derived from an EMBL/GenBank/DDBJ whole genome shotgun (WGS) entry which is preliminary data.</text>
</comment>
<sequence length="160" mass="17975">MDQMPLKDIIICGIPEAMIMIYLGLYLMGKKPSVKRVVVAGILQGIASYYIRQYTGYGERFVYQTISMMAITCSVVRVNPLCGLVSSSIGATLNILVESAYILMALKFSDYTYAEILSHDWLRVIFATPKQIILLLIMGVIIKNRYTLEAEFKFLGKIKG</sequence>
<organism evidence="2 3">
    <name type="scientific">Alkaliphilus hydrothermalis</name>
    <dbReference type="NCBI Taxonomy" id="1482730"/>
    <lineage>
        <taxon>Bacteria</taxon>
        <taxon>Bacillati</taxon>
        <taxon>Bacillota</taxon>
        <taxon>Clostridia</taxon>
        <taxon>Peptostreptococcales</taxon>
        <taxon>Natronincolaceae</taxon>
        <taxon>Alkaliphilus</taxon>
    </lineage>
</organism>
<proteinExistence type="predicted"/>
<reference evidence="2 3" key="1">
    <citation type="submission" date="2021-01" db="EMBL/GenBank/DDBJ databases">
        <title>Genomic Encyclopedia of Type Strains, Phase IV (KMG-IV): sequencing the most valuable type-strain genomes for metagenomic binning, comparative biology and taxonomic classification.</title>
        <authorList>
            <person name="Goeker M."/>
        </authorList>
    </citation>
    <scope>NUCLEOTIDE SEQUENCE [LARGE SCALE GENOMIC DNA]</scope>
    <source>
        <strain evidence="2 3">DSM 25890</strain>
    </source>
</reference>
<protein>
    <recommendedName>
        <fullName evidence="4">ABC-transporter type IV</fullName>
    </recommendedName>
</protein>
<keyword evidence="1" id="KW-0812">Transmembrane</keyword>